<sequence length="97" mass="10624">MDDAQKLMAEALKEKGPEFLIASDIPREWATGAQVFLNSDHALIVFREQNLINDPDKGTTTVVLKNVASMVMPIEVAVQIHSVLGDQLAANGHLEEK</sequence>
<dbReference type="RefSeq" id="WP_054726205.1">
    <property type="nucleotide sequence ID" value="NZ_CP009429.1"/>
</dbReference>
<organism evidence="1 2">
    <name type="scientific">Sphingopyxis macrogoltabida</name>
    <name type="common">Sphingomonas macrogoltabidus</name>
    <dbReference type="NCBI Taxonomy" id="33050"/>
    <lineage>
        <taxon>Bacteria</taxon>
        <taxon>Pseudomonadati</taxon>
        <taxon>Pseudomonadota</taxon>
        <taxon>Alphaproteobacteria</taxon>
        <taxon>Sphingomonadales</taxon>
        <taxon>Sphingomonadaceae</taxon>
        <taxon>Sphingopyxis</taxon>
    </lineage>
</organism>
<evidence type="ECO:0000313" key="2">
    <source>
        <dbReference type="Proteomes" id="UP000076088"/>
    </source>
</evidence>
<dbReference type="KEGG" id="smaz:LH19_06960"/>
<proteinExistence type="predicted"/>
<protein>
    <submittedName>
        <fullName evidence="1">Uncharacterized protein</fullName>
    </submittedName>
</protein>
<keyword evidence="2" id="KW-1185">Reference proteome</keyword>
<dbReference type="Proteomes" id="UP000076088">
    <property type="component" value="Chromosome"/>
</dbReference>
<reference evidence="1 2" key="2">
    <citation type="journal article" date="2016" name="Genome Announc.">
        <title>Complete Genome Sequence of Sphingopyxis macrogoltabida Strain 203N (NBRC 111659), a Polyethylene Glycol Degrader.</title>
        <authorList>
            <person name="Ohtsubo Y."/>
            <person name="Nonoyama S."/>
            <person name="Nagata Y."/>
            <person name="Numata M."/>
            <person name="Tsuchikane K."/>
            <person name="Hosoyama A."/>
            <person name="Yamazoe A."/>
            <person name="Tsuda M."/>
            <person name="Fujita N."/>
            <person name="Kawai F."/>
        </authorList>
    </citation>
    <scope>NUCLEOTIDE SEQUENCE [LARGE SCALE GENOMIC DNA]</scope>
    <source>
        <strain evidence="1 2">203N</strain>
    </source>
</reference>
<dbReference type="AlphaFoldDB" id="A0AAC9AVE1"/>
<gene>
    <name evidence="1" type="ORF">ATM17_12860</name>
</gene>
<accession>A0AAC9AVE1</accession>
<name>A0AAC9AVE1_SPHMC</name>
<dbReference type="EMBL" id="CP013344">
    <property type="protein sequence ID" value="AMU89927.1"/>
    <property type="molecule type" value="Genomic_DNA"/>
</dbReference>
<reference evidence="2" key="1">
    <citation type="submission" date="2015-11" db="EMBL/GenBank/DDBJ databases">
        <title>Complete genome sequence of a polyethylene-glycol degrader Sphingopyxis macrogoltabida 203N (NBRC 111659).</title>
        <authorList>
            <person name="Yoshiyuki O."/>
            <person name="Shouta N."/>
            <person name="Nagata Y."/>
            <person name="Numata M."/>
            <person name="Tsuchikane K."/>
            <person name="Hosoyama A."/>
            <person name="Yamazoe A."/>
            <person name="Tsuda M."/>
            <person name="Fujita N."/>
            <person name="Kawai F."/>
        </authorList>
    </citation>
    <scope>NUCLEOTIDE SEQUENCE [LARGE SCALE GENOMIC DNA]</scope>
    <source>
        <strain evidence="2">203N</strain>
    </source>
</reference>
<evidence type="ECO:0000313" key="1">
    <source>
        <dbReference type="EMBL" id="AMU89927.1"/>
    </source>
</evidence>